<dbReference type="InterPro" id="IPR053745">
    <property type="entry name" value="Viral_Tail_Comp_sf"/>
</dbReference>
<dbReference type="Pfam" id="PF11367">
    <property type="entry name" value="Tail_completion_gp17"/>
    <property type="match status" value="1"/>
</dbReference>
<dbReference type="EMBL" id="FZNN01000012">
    <property type="protein sequence ID" value="SNR60885.1"/>
    <property type="molecule type" value="Genomic_DNA"/>
</dbReference>
<name>A0A238XPH7_9RHOB</name>
<protein>
    <recommendedName>
        <fullName evidence="3">DUF3168 domain-containing protein</fullName>
    </recommendedName>
</protein>
<evidence type="ECO:0000313" key="2">
    <source>
        <dbReference type="Proteomes" id="UP000198417"/>
    </source>
</evidence>
<dbReference type="AlphaFoldDB" id="A0A238XPH7"/>
<organism evidence="1 2">
    <name type="scientific">Puniceibacterium sediminis</name>
    <dbReference type="NCBI Taxonomy" id="1608407"/>
    <lineage>
        <taxon>Bacteria</taxon>
        <taxon>Pseudomonadati</taxon>
        <taxon>Pseudomonadota</taxon>
        <taxon>Alphaproteobacteria</taxon>
        <taxon>Rhodobacterales</taxon>
        <taxon>Paracoccaceae</taxon>
        <taxon>Puniceibacterium</taxon>
    </lineage>
</organism>
<dbReference type="Gene3D" id="3.30.2000.30">
    <property type="match status" value="1"/>
</dbReference>
<dbReference type="OrthoDB" id="7644395at2"/>
<keyword evidence="2" id="KW-1185">Reference proteome</keyword>
<evidence type="ECO:0000313" key="1">
    <source>
        <dbReference type="EMBL" id="SNR60885.1"/>
    </source>
</evidence>
<evidence type="ECO:0008006" key="3">
    <source>
        <dbReference type="Google" id="ProtNLM"/>
    </source>
</evidence>
<gene>
    <name evidence="1" type="ORF">SAMN06265370_11291</name>
</gene>
<dbReference type="Proteomes" id="UP000198417">
    <property type="component" value="Unassembled WGS sequence"/>
</dbReference>
<dbReference type="RefSeq" id="WP_089271393.1">
    <property type="nucleotide sequence ID" value="NZ_FZNN01000012.1"/>
</dbReference>
<sequence>MSYANSAALQAAVYQHLLADVAVYAQVGSNIFDSFPSGELPALYVTLGSEKVRDASDVSGSGAWHDLIVAVVTDQSGFHAAKEVGVAISDALHDADLTLSRGRLVSMRFSRAQARRQSGGLRRVEMTFRARVEDA</sequence>
<proteinExistence type="predicted"/>
<dbReference type="InterPro" id="IPR021508">
    <property type="entry name" value="Gp17-like"/>
</dbReference>
<accession>A0A238XPH7</accession>
<reference evidence="1 2" key="1">
    <citation type="submission" date="2017-06" db="EMBL/GenBank/DDBJ databases">
        <authorList>
            <person name="Kim H.J."/>
            <person name="Triplett B.A."/>
        </authorList>
    </citation>
    <scope>NUCLEOTIDE SEQUENCE [LARGE SCALE GENOMIC DNA]</scope>
    <source>
        <strain evidence="1 2">DSM 29052</strain>
    </source>
</reference>